<dbReference type="Pfam" id="PF24587">
    <property type="entry name" value="DUF7612"/>
    <property type="match status" value="1"/>
</dbReference>
<dbReference type="InterPro" id="IPR056032">
    <property type="entry name" value="DUF7613"/>
</dbReference>
<feature type="compositionally biased region" description="Basic and acidic residues" evidence="1">
    <location>
        <begin position="17"/>
        <end position="28"/>
    </location>
</feature>
<accession>A0A9P4JUT0</accession>
<dbReference type="Pfam" id="PF24586">
    <property type="entry name" value="DUF7611"/>
    <property type="match status" value="1"/>
</dbReference>
<evidence type="ECO:0000313" key="7">
    <source>
        <dbReference type="Proteomes" id="UP000799536"/>
    </source>
</evidence>
<sequence>MVDKLPSKHRWRGKLFSKNDEGLTKKEEKDLKLTADVTDFLKPSTEKAQQHRDAAAAAFLAGANKPKIDVAMAQRWPGASDVLGSAKDRSPLPSGGLKKGRKRVCTVSFARTQPEIIGEGGDECEDPSIEVSMRKKSNSVSGMDKVAVQEHRDDLHLTYNSNSPLHGDHGSLNTDAQRRGIVHRTLTNPGELSPPLQQKMQLGLINTHAVPPPPPPQRLGPMGLGERPRPLQRAPTGFDIADDGVSRPSLDSTYSYEGDMSPHASRKAPAFPPTQEEEEDFVPKPLKRTQTGYSEITTDSDDEGPPPMPGLKRTQTGWSENTTSSSGEPIPPLPQFSEDDSPVDRKKQHFLESEPSDPNSFSARVKHQLEAEEGQALHQAFAHGNGNRKRYSDESSSLNSFQAGSPLSIPPGSPPAYHVPSAYAYGRTPPRPLHERAMSPPAQNFSDPSRSRARPLSPPARKPMPPAKQLVLDTEARPSSSGSSHHTIPSAASRNQPSPYVSYSATTLASSQQTPSSAVKTPYSSFNHHNQSSASISLTPSSNEKPTYFPAVASPESKSTKVPMAANPSAHDLASALPASLKSAGRLRNDSAAQHLSHSNTQSDAMAQGEVAYDDFAERVVHMQGIFRLTAELQGSIYEHSPMKWLRVASWWFLQGRAGMEALIRSRPKGEPPGPERLTQPHVDVAKTWWIVAEVIHNHPALRKYGEGKMEQQARLAREAGDGSMAEIYEAHDAVMYYLKLLLSSIRRHQAMPPTQALIQGQNQSIWVQYPQLDPDAQRVLSGSFMRSGIVDGSAQQQLNPTQCIPLGDTKTDFCYSRMFVKVSMAKWSEEDHMPAVLSVMRPRDEFGVKLAICTQNELVTVFVQSNPKTGPTWRDVQWRVKTRSISITVQKGYTIDVQLGEPDFRSLWAIVDHTTRVELNLKERENERVLLKLALHDFSYKDPTDPQAFPAERVKGCKAIIFERCDRSDEGTGKRRLHRGYRVLVVTNTKNRTLSCINHEVGKQEPLNFEFRTDSEGGHPAMFVLFKSDSQTPNQKPKICTAYFVFNDGKDRNYLYGTLTSANMSQDESVVASVPLKCFDIENADPAEGFTHSGRDVLKKFHWQDLKVLNQDPERADLESAPVLMSENLRLVCRHGAGTLTDRMNLDTGELLIRLPTDGMPEVTMLRPAQRDMALAIDASKSEPHIPEALAELLRLVTSASTLRTLTFHTNKDLHSFQLAVTGFHVRFDGIASTFQISRRRMVVPIYKQWSASQVRLQIVQQDSIIQLLAFFTDFSHADAMNFVLKPQDVFEKVDKSGKSCVRLVDAKFALPVEERKGEGKMEKEEGRRSGWAGGKRRFVCLDLVEYPGEHDDILIGFDGEEVRGRFLEALPAKSKVERKMTFKKRSKE</sequence>
<evidence type="ECO:0000259" key="4">
    <source>
        <dbReference type="Pfam" id="PF24588"/>
    </source>
</evidence>
<name>A0A9P4JUT0_9PLEO</name>
<gene>
    <name evidence="6" type="ORF">GQ43DRAFT_477294</name>
</gene>
<dbReference type="OrthoDB" id="4356615at2759"/>
<evidence type="ECO:0000313" key="6">
    <source>
        <dbReference type="EMBL" id="KAF2205500.1"/>
    </source>
</evidence>
<feature type="domain" description="DUF7614" evidence="5">
    <location>
        <begin position="1229"/>
        <end position="1373"/>
    </location>
</feature>
<feature type="compositionally biased region" description="Basic and acidic residues" evidence="1">
    <location>
        <begin position="342"/>
        <end position="352"/>
    </location>
</feature>
<keyword evidence="7" id="KW-1185">Reference proteome</keyword>
<feature type="domain" description="DUF7611" evidence="2">
    <location>
        <begin position="770"/>
        <end position="921"/>
    </location>
</feature>
<comment type="caution">
    <text evidence="6">The sequence shown here is derived from an EMBL/GenBank/DDBJ whole genome shotgun (WGS) entry which is preliminary data.</text>
</comment>
<feature type="compositionally biased region" description="Polar residues" evidence="1">
    <location>
        <begin position="313"/>
        <end position="327"/>
    </location>
</feature>
<feature type="region of interest" description="Disordered" evidence="1">
    <location>
        <begin position="212"/>
        <end position="566"/>
    </location>
</feature>
<evidence type="ECO:0000256" key="1">
    <source>
        <dbReference type="SAM" id="MobiDB-lite"/>
    </source>
</evidence>
<feature type="compositionally biased region" description="Pro residues" evidence="1">
    <location>
        <begin position="456"/>
        <end position="466"/>
    </location>
</feature>
<feature type="compositionally biased region" description="Polar residues" evidence="1">
    <location>
        <begin position="288"/>
        <end position="297"/>
    </location>
</feature>
<evidence type="ECO:0000259" key="5">
    <source>
        <dbReference type="Pfam" id="PF24589"/>
    </source>
</evidence>
<evidence type="ECO:0000259" key="3">
    <source>
        <dbReference type="Pfam" id="PF24587"/>
    </source>
</evidence>
<dbReference type="Proteomes" id="UP000799536">
    <property type="component" value="Unassembled WGS sequence"/>
</dbReference>
<dbReference type="InterPro" id="IPR056033">
    <property type="entry name" value="DUF7614"/>
</dbReference>
<feature type="compositionally biased region" description="Polar residues" evidence="1">
    <location>
        <begin position="394"/>
        <end position="403"/>
    </location>
</feature>
<feature type="compositionally biased region" description="Polar residues" evidence="1">
    <location>
        <begin position="485"/>
        <end position="545"/>
    </location>
</feature>
<feature type="domain" description="DUF7613" evidence="4">
    <location>
        <begin position="1067"/>
        <end position="1223"/>
    </location>
</feature>
<dbReference type="EMBL" id="ML993854">
    <property type="protein sequence ID" value="KAF2205500.1"/>
    <property type="molecule type" value="Genomic_DNA"/>
</dbReference>
<dbReference type="Pfam" id="PF24589">
    <property type="entry name" value="DUF7614"/>
    <property type="match status" value="1"/>
</dbReference>
<protein>
    <submittedName>
        <fullName evidence="6">Uncharacterized protein</fullName>
    </submittedName>
</protein>
<proteinExistence type="predicted"/>
<dbReference type="InterPro" id="IPR056030">
    <property type="entry name" value="DUF7611"/>
</dbReference>
<dbReference type="InterPro" id="IPR056031">
    <property type="entry name" value="DUF7612"/>
</dbReference>
<evidence type="ECO:0000259" key="2">
    <source>
        <dbReference type="Pfam" id="PF24586"/>
    </source>
</evidence>
<dbReference type="Pfam" id="PF24588">
    <property type="entry name" value="DUF7613"/>
    <property type="match status" value="1"/>
</dbReference>
<feature type="region of interest" description="Disordered" evidence="1">
    <location>
        <begin position="1"/>
        <end position="28"/>
    </location>
</feature>
<reference evidence="6" key="1">
    <citation type="journal article" date="2020" name="Stud. Mycol.">
        <title>101 Dothideomycetes genomes: a test case for predicting lifestyles and emergence of pathogens.</title>
        <authorList>
            <person name="Haridas S."/>
            <person name="Albert R."/>
            <person name="Binder M."/>
            <person name="Bloem J."/>
            <person name="Labutti K."/>
            <person name="Salamov A."/>
            <person name="Andreopoulos B."/>
            <person name="Baker S."/>
            <person name="Barry K."/>
            <person name="Bills G."/>
            <person name="Bluhm B."/>
            <person name="Cannon C."/>
            <person name="Castanera R."/>
            <person name="Culley D."/>
            <person name="Daum C."/>
            <person name="Ezra D."/>
            <person name="Gonzalez J."/>
            <person name="Henrissat B."/>
            <person name="Kuo A."/>
            <person name="Liang C."/>
            <person name="Lipzen A."/>
            <person name="Lutzoni F."/>
            <person name="Magnuson J."/>
            <person name="Mondo S."/>
            <person name="Nolan M."/>
            <person name="Ohm R."/>
            <person name="Pangilinan J."/>
            <person name="Park H.-J."/>
            <person name="Ramirez L."/>
            <person name="Alfaro M."/>
            <person name="Sun H."/>
            <person name="Tritt A."/>
            <person name="Yoshinaga Y."/>
            <person name="Zwiers L.-H."/>
            <person name="Turgeon B."/>
            <person name="Goodwin S."/>
            <person name="Spatafora J."/>
            <person name="Crous P."/>
            <person name="Grigoriev I."/>
        </authorList>
    </citation>
    <scope>NUCLEOTIDE SEQUENCE</scope>
    <source>
        <strain evidence="6">ATCC 74209</strain>
    </source>
</reference>
<organism evidence="6 7">
    <name type="scientific">Delitschia confertaspora ATCC 74209</name>
    <dbReference type="NCBI Taxonomy" id="1513339"/>
    <lineage>
        <taxon>Eukaryota</taxon>
        <taxon>Fungi</taxon>
        <taxon>Dikarya</taxon>
        <taxon>Ascomycota</taxon>
        <taxon>Pezizomycotina</taxon>
        <taxon>Dothideomycetes</taxon>
        <taxon>Pleosporomycetidae</taxon>
        <taxon>Pleosporales</taxon>
        <taxon>Delitschiaceae</taxon>
        <taxon>Delitschia</taxon>
    </lineage>
</organism>
<feature type="domain" description="DUF7612" evidence="3">
    <location>
        <begin position="925"/>
        <end position="1062"/>
    </location>
</feature>